<feature type="domain" description="Endoribonuclease YicC-like N-terminal" evidence="7">
    <location>
        <begin position="23"/>
        <end position="177"/>
    </location>
</feature>
<dbReference type="EMBL" id="SJPZ01000001">
    <property type="protein sequence ID" value="TWU64907.1"/>
    <property type="molecule type" value="Genomic_DNA"/>
</dbReference>
<keyword evidence="2" id="KW-0540">Nuclease</keyword>
<comment type="caution">
    <text evidence="9">The sequence shown here is derived from an EMBL/GenBank/DDBJ whole genome shotgun (WGS) entry which is preliminary data.</text>
</comment>
<comment type="similarity">
    <text evidence="5">Belongs to the YicC/YloC family.</text>
</comment>
<evidence type="ECO:0000259" key="7">
    <source>
        <dbReference type="Pfam" id="PF03755"/>
    </source>
</evidence>
<dbReference type="Pfam" id="PF03755">
    <property type="entry name" value="YicC-like_N"/>
    <property type="match status" value="1"/>
</dbReference>
<organism evidence="9 10">
    <name type="scientific">Crateriforma conspicua</name>
    <dbReference type="NCBI Taxonomy" id="2527996"/>
    <lineage>
        <taxon>Bacteria</taxon>
        <taxon>Pseudomonadati</taxon>
        <taxon>Planctomycetota</taxon>
        <taxon>Planctomycetia</taxon>
        <taxon>Planctomycetales</taxon>
        <taxon>Planctomycetaceae</taxon>
        <taxon>Crateriforma</taxon>
    </lineage>
</organism>
<evidence type="ECO:0000313" key="9">
    <source>
        <dbReference type="EMBL" id="TWU64907.1"/>
    </source>
</evidence>
<evidence type="ECO:0000256" key="1">
    <source>
        <dbReference type="ARBA" id="ARBA00001968"/>
    </source>
</evidence>
<evidence type="ECO:0008006" key="11">
    <source>
        <dbReference type="Google" id="ProtNLM"/>
    </source>
</evidence>
<feature type="region of interest" description="Disordered" evidence="6">
    <location>
        <begin position="1"/>
        <end position="28"/>
    </location>
</feature>
<dbReference type="GO" id="GO:0016787">
    <property type="term" value="F:hydrolase activity"/>
    <property type="evidence" value="ECO:0007669"/>
    <property type="project" value="UniProtKB-KW"/>
</dbReference>
<evidence type="ECO:0000259" key="8">
    <source>
        <dbReference type="Pfam" id="PF08340"/>
    </source>
</evidence>
<dbReference type="InterPro" id="IPR005229">
    <property type="entry name" value="YicC/YloC-like"/>
</dbReference>
<keyword evidence="4" id="KW-0378">Hydrolase</keyword>
<feature type="compositionally biased region" description="Polar residues" evidence="6">
    <location>
        <begin position="265"/>
        <end position="284"/>
    </location>
</feature>
<reference evidence="9 10" key="1">
    <citation type="submission" date="2019-02" db="EMBL/GenBank/DDBJ databases">
        <title>Deep-cultivation of Planctomycetes and their phenomic and genomic characterization uncovers novel biology.</title>
        <authorList>
            <person name="Wiegand S."/>
            <person name="Jogler M."/>
            <person name="Boedeker C."/>
            <person name="Pinto D."/>
            <person name="Vollmers J."/>
            <person name="Rivas-Marin E."/>
            <person name="Kohn T."/>
            <person name="Peeters S.H."/>
            <person name="Heuer A."/>
            <person name="Rast P."/>
            <person name="Oberbeckmann S."/>
            <person name="Bunk B."/>
            <person name="Jeske O."/>
            <person name="Meyerdierks A."/>
            <person name="Storesund J.E."/>
            <person name="Kallscheuer N."/>
            <person name="Luecker S."/>
            <person name="Lage O.M."/>
            <person name="Pohl T."/>
            <person name="Merkel B.J."/>
            <person name="Hornburger P."/>
            <person name="Mueller R.-W."/>
            <person name="Bruemmer F."/>
            <person name="Labrenz M."/>
            <person name="Spormann A.M."/>
            <person name="Op Den Camp H."/>
            <person name="Overmann J."/>
            <person name="Amann R."/>
            <person name="Jetten M.S.M."/>
            <person name="Mascher T."/>
            <person name="Medema M.H."/>
            <person name="Devos D.P."/>
            <person name="Kaster A.-K."/>
            <person name="Ovreas L."/>
            <person name="Rohde M."/>
            <person name="Galperin M.Y."/>
            <person name="Jogler C."/>
        </authorList>
    </citation>
    <scope>NUCLEOTIDE SEQUENCE [LARGE SCALE GENOMIC DNA]</scope>
    <source>
        <strain evidence="9 10">V7</strain>
    </source>
</reference>
<evidence type="ECO:0000256" key="5">
    <source>
        <dbReference type="ARBA" id="ARBA00035648"/>
    </source>
</evidence>
<name>A0A5C6FP28_9PLAN</name>
<dbReference type="AlphaFoldDB" id="A0A5C6FP28"/>
<sequence>MTTAQSDGLAPTANAADTPGAGIRSMTGQGRAQCSADCGTVTVEIRSVNNRGIKVSVRTPDSLADLAATVETTVRKWVHRGSFTVNLTWRPKETSTAVKVNTDVVSSYFRQIKDAQTHCGVDQDIDWVGLMQLPGVLISDGPTDRVDHTLRDLVNTTLRHAVDALDQMRQREGAEMAASLTSDLGRIAGHVETIKGFVPDTVQRYRDRLESKVRSAIDAYDLKIDSIDLLREIQIYADRVDISEEITRLESHLKLFGQVLGGDSLGQNGPSTSSSTAGPDSPNHSPAGRRLDFVIQEMVRETNTIGSKASNADVSAQVVEVKCALERMREMVQNLE</sequence>
<proteinExistence type="inferred from homology"/>
<feature type="region of interest" description="Disordered" evidence="6">
    <location>
        <begin position="264"/>
        <end position="288"/>
    </location>
</feature>
<dbReference type="GO" id="GO:0004521">
    <property type="term" value="F:RNA endonuclease activity"/>
    <property type="evidence" value="ECO:0007669"/>
    <property type="project" value="InterPro"/>
</dbReference>
<evidence type="ECO:0000313" key="10">
    <source>
        <dbReference type="Proteomes" id="UP000316476"/>
    </source>
</evidence>
<comment type="cofactor">
    <cofactor evidence="1">
        <name>a divalent metal cation</name>
        <dbReference type="ChEBI" id="CHEBI:60240"/>
    </cofactor>
</comment>
<evidence type="ECO:0000256" key="2">
    <source>
        <dbReference type="ARBA" id="ARBA00022722"/>
    </source>
</evidence>
<dbReference type="Proteomes" id="UP000316476">
    <property type="component" value="Unassembled WGS sequence"/>
</dbReference>
<accession>A0A5C6FP28</accession>
<keyword evidence="3" id="KW-0255">Endonuclease</keyword>
<evidence type="ECO:0000256" key="6">
    <source>
        <dbReference type="SAM" id="MobiDB-lite"/>
    </source>
</evidence>
<dbReference type="PANTHER" id="PTHR30636:SF3">
    <property type="entry name" value="UPF0701 PROTEIN YICC"/>
    <property type="match status" value="1"/>
</dbReference>
<dbReference type="RefSeq" id="WP_146410500.1">
    <property type="nucleotide sequence ID" value="NZ_SJPZ01000001.1"/>
</dbReference>
<feature type="domain" description="Endoribonuclease YicC-like C-terminal" evidence="8">
    <location>
        <begin position="197"/>
        <end position="262"/>
    </location>
</feature>
<protein>
    <recommendedName>
        <fullName evidence="11">YicC family protein</fullName>
    </recommendedName>
</protein>
<feature type="domain" description="Endoribonuclease YicC-like C-terminal" evidence="8">
    <location>
        <begin position="284"/>
        <end position="336"/>
    </location>
</feature>
<dbReference type="PANTHER" id="PTHR30636">
    <property type="entry name" value="UPF0701 PROTEIN YICC"/>
    <property type="match status" value="1"/>
</dbReference>
<dbReference type="InterPro" id="IPR013551">
    <property type="entry name" value="YicC-like_C"/>
</dbReference>
<evidence type="ECO:0000256" key="4">
    <source>
        <dbReference type="ARBA" id="ARBA00022801"/>
    </source>
</evidence>
<dbReference type="InterPro" id="IPR013527">
    <property type="entry name" value="YicC-like_N"/>
</dbReference>
<gene>
    <name evidence="9" type="ORF">V7x_04510</name>
</gene>
<evidence type="ECO:0000256" key="3">
    <source>
        <dbReference type="ARBA" id="ARBA00022759"/>
    </source>
</evidence>
<dbReference type="Pfam" id="PF08340">
    <property type="entry name" value="YicC-like_C"/>
    <property type="match status" value="2"/>
</dbReference>
<dbReference type="OrthoDB" id="9771229at2"/>